<sequence length="69" mass="7792">MSGEPGPENADLVDDDVETLREDLRHRRWLVFVSIVIAATVLTGLAWWLAGAPTCENPDNNWMPCWSPR</sequence>
<dbReference type="Proteomes" id="UP001219037">
    <property type="component" value="Chromosome"/>
</dbReference>
<keyword evidence="1" id="KW-1133">Transmembrane helix</keyword>
<proteinExistence type="predicted"/>
<dbReference type="RefSeq" id="WP_278156865.1">
    <property type="nucleotide sequence ID" value="NZ_CP121252.1"/>
</dbReference>
<evidence type="ECO:0000313" key="3">
    <source>
        <dbReference type="Proteomes" id="UP001219037"/>
    </source>
</evidence>
<organism evidence="2 3">
    <name type="scientific">Citricoccus muralis</name>
    <dbReference type="NCBI Taxonomy" id="169134"/>
    <lineage>
        <taxon>Bacteria</taxon>
        <taxon>Bacillati</taxon>
        <taxon>Actinomycetota</taxon>
        <taxon>Actinomycetes</taxon>
        <taxon>Micrococcales</taxon>
        <taxon>Micrococcaceae</taxon>
        <taxon>Citricoccus</taxon>
    </lineage>
</organism>
<feature type="transmembrane region" description="Helical" evidence="1">
    <location>
        <begin position="29"/>
        <end position="50"/>
    </location>
</feature>
<evidence type="ECO:0000256" key="1">
    <source>
        <dbReference type="SAM" id="Phobius"/>
    </source>
</evidence>
<keyword evidence="1" id="KW-0472">Membrane</keyword>
<reference evidence="2 3" key="1">
    <citation type="submission" date="2023-04" db="EMBL/GenBank/DDBJ databases">
        <title>Funneling lignin-derived compounds into biodiesel using alkali-halophilic Citricoccus sp. P2.</title>
        <authorList>
            <person name="Luo C.-B."/>
        </authorList>
    </citation>
    <scope>NUCLEOTIDE SEQUENCE [LARGE SCALE GENOMIC DNA]</scope>
    <source>
        <strain evidence="2 3">P2</strain>
    </source>
</reference>
<name>A0ABY8H3V9_9MICC</name>
<protein>
    <submittedName>
        <fullName evidence="2">Uncharacterized protein</fullName>
    </submittedName>
</protein>
<gene>
    <name evidence="2" type="ORF">P8192_10455</name>
</gene>
<keyword evidence="3" id="KW-1185">Reference proteome</keyword>
<evidence type="ECO:0000313" key="2">
    <source>
        <dbReference type="EMBL" id="WFP15815.1"/>
    </source>
</evidence>
<keyword evidence="1" id="KW-0812">Transmembrane</keyword>
<accession>A0ABY8H3V9</accession>
<dbReference type="EMBL" id="CP121252">
    <property type="protein sequence ID" value="WFP15815.1"/>
    <property type="molecule type" value="Genomic_DNA"/>
</dbReference>